<proteinExistence type="predicted"/>
<organism evidence="1 2">
    <name type="scientific">Entomophthora muscae</name>
    <dbReference type="NCBI Taxonomy" id="34485"/>
    <lineage>
        <taxon>Eukaryota</taxon>
        <taxon>Fungi</taxon>
        <taxon>Fungi incertae sedis</taxon>
        <taxon>Zoopagomycota</taxon>
        <taxon>Entomophthoromycotina</taxon>
        <taxon>Entomophthoromycetes</taxon>
        <taxon>Entomophthorales</taxon>
        <taxon>Entomophthoraceae</taxon>
        <taxon>Entomophthora</taxon>
    </lineage>
</organism>
<reference evidence="1" key="1">
    <citation type="submission" date="2022-04" db="EMBL/GenBank/DDBJ databases">
        <title>Genome of the entomopathogenic fungus Entomophthora muscae.</title>
        <authorList>
            <person name="Elya C."/>
            <person name="Lovett B.R."/>
            <person name="Lee E."/>
            <person name="Macias A.M."/>
            <person name="Hajek A.E."/>
            <person name="De Bivort B.L."/>
            <person name="Kasson M.T."/>
            <person name="De Fine Licht H.H."/>
            <person name="Stajich J.E."/>
        </authorList>
    </citation>
    <scope>NUCLEOTIDE SEQUENCE</scope>
    <source>
        <strain evidence="1">Berkeley</strain>
    </source>
</reference>
<dbReference type="Proteomes" id="UP001165960">
    <property type="component" value="Unassembled WGS sequence"/>
</dbReference>
<evidence type="ECO:0000313" key="1">
    <source>
        <dbReference type="EMBL" id="KAJ9064020.1"/>
    </source>
</evidence>
<gene>
    <name evidence="1" type="ORF">DSO57_1034860</name>
</gene>
<comment type="caution">
    <text evidence="1">The sequence shown here is derived from an EMBL/GenBank/DDBJ whole genome shotgun (WGS) entry which is preliminary data.</text>
</comment>
<evidence type="ECO:0000313" key="2">
    <source>
        <dbReference type="Proteomes" id="UP001165960"/>
    </source>
</evidence>
<accession>A0ACC2SNW2</accession>
<sequence>MPSPNGWHTLLASGGKFTRCQPSGTGFQRKNFFFLHDKHLLLIPKIKSHSQGSNTDSLQAVSLQALLPDCVFFGLKLREDSTSEKPLKPTYEAQFMVNPCLPSPANEDADLHSTPVNNLLSVNGALYKVPQKQGPSYDEKSDALKREIKIL</sequence>
<dbReference type="EMBL" id="QTSX02004557">
    <property type="protein sequence ID" value="KAJ9064020.1"/>
    <property type="molecule type" value="Genomic_DNA"/>
</dbReference>
<keyword evidence="2" id="KW-1185">Reference proteome</keyword>
<protein>
    <submittedName>
        <fullName evidence="1">Uncharacterized protein</fullName>
    </submittedName>
</protein>
<name>A0ACC2SNW2_9FUNG</name>